<protein>
    <submittedName>
        <fullName evidence="1">Uncharacterized protein</fullName>
    </submittedName>
</protein>
<accession>A0A235BSJ4</accession>
<gene>
    <name evidence="1" type="ORF">CH330_06360</name>
</gene>
<evidence type="ECO:0000313" key="1">
    <source>
        <dbReference type="EMBL" id="OYD15181.1"/>
    </source>
</evidence>
<proteinExistence type="predicted"/>
<dbReference type="Proteomes" id="UP000215559">
    <property type="component" value="Unassembled WGS sequence"/>
</dbReference>
<reference evidence="1 2" key="1">
    <citation type="submission" date="2017-07" db="EMBL/GenBank/DDBJ databases">
        <title>Recovery of genomes from metagenomes via a dereplication, aggregation, and scoring strategy.</title>
        <authorList>
            <person name="Sieber C.M."/>
            <person name="Probst A.J."/>
            <person name="Sharrar A."/>
            <person name="Thomas B.C."/>
            <person name="Hess M."/>
            <person name="Tringe S.G."/>
            <person name="Banfield J.F."/>
        </authorList>
    </citation>
    <scope>NUCLEOTIDE SEQUENCE [LARGE SCALE GENOMIC DNA]</scope>
    <source>
        <strain evidence="1">JGI_Cruoil_03_51_56</strain>
    </source>
</reference>
<sequence length="77" mass="9412">MLNPFELPFVFLLLKLFVSRFHWPIHLLLLQPIHFRFHWRFYNLFDQLFSLLFVQQLFWLSVMLSGQKFASPNAEVT</sequence>
<evidence type="ECO:0000313" key="2">
    <source>
        <dbReference type="Proteomes" id="UP000215559"/>
    </source>
</evidence>
<name>A0A235BSJ4_UNCW3</name>
<organism evidence="1 2">
    <name type="scientific">candidate division WOR-3 bacterium JGI_Cruoil_03_51_56</name>
    <dbReference type="NCBI Taxonomy" id="1973747"/>
    <lineage>
        <taxon>Bacteria</taxon>
        <taxon>Bacteria division WOR-3</taxon>
    </lineage>
</organism>
<dbReference type="EMBL" id="NOZP01000117">
    <property type="protein sequence ID" value="OYD15181.1"/>
    <property type="molecule type" value="Genomic_DNA"/>
</dbReference>
<comment type="caution">
    <text evidence="1">The sequence shown here is derived from an EMBL/GenBank/DDBJ whole genome shotgun (WGS) entry which is preliminary data.</text>
</comment>
<dbReference type="AlphaFoldDB" id="A0A235BSJ4"/>